<dbReference type="EMBL" id="JAWLIP010000008">
    <property type="protein sequence ID" value="MDV6227968.1"/>
    <property type="molecule type" value="Genomic_DNA"/>
</dbReference>
<dbReference type="PANTHER" id="PTHR43861:SF1">
    <property type="entry name" value="TRANS-ACONITATE 2-METHYLTRANSFERASE"/>
    <property type="match status" value="1"/>
</dbReference>
<dbReference type="EC" id="2.1.1.-" evidence="1"/>
<comment type="caution">
    <text evidence="1">The sequence shown here is derived from an EMBL/GenBank/DDBJ whole genome shotgun (WGS) entry which is preliminary data.</text>
</comment>
<gene>
    <name evidence="1" type="ORF">R2G56_16855</name>
</gene>
<accession>A0ABU4ANZ4</accession>
<protein>
    <submittedName>
        <fullName evidence="1">Class I SAM-dependent methyltransferase</fullName>
        <ecNumber evidence="1">2.1.1.-</ecNumber>
    </submittedName>
</protein>
<evidence type="ECO:0000313" key="2">
    <source>
        <dbReference type="Proteomes" id="UP001185659"/>
    </source>
</evidence>
<keyword evidence="2" id="KW-1185">Reference proteome</keyword>
<dbReference type="Proteomes" id="UP001185659">
    <property type="component" value="Unassembled WGS sequence"/>
</dbReference>
<organism evidence="1 2">
    <name type="scientific">Nitratireductor aquimarinus</name>
    <dbReference type="NCBI Taxonomy" id="889300"/>
    <lineage>
        <taxon>Bacteria</taxon>
        <taxon>Pseudomonadati</taxon>
        <taxon>Pseudomonadota</taxon>
        <taxon>Alphaproteobacteria</taxon>
        <taxon>Hyphomicrobiales</taxon>
        <taxon>Phyllobacteriaceae</taxon>
        <taxon>Nitratireductor</taxon>
    </lineage>
</organism>
<keyword evidence="1" id="KW-0808">Transferase</keyword>
<dbReference type="Gene3D" id="3.40.50.150">
    <property type="entry name" value="Vaccinia Virus protein VP39"/>
    <property type="match status" value="1"/>
</dbReference>
<dbReference type="Pfam" id="PF13489">
    <property type="entry name" value="Methyltransf_23"/>
    <property type="match status" value="1"/>
</dbReference>
<sequence length="212" mass="23256">MFRTADNARFWDRIARKYASDPISDMGGYERTLERVRHYLRPGDRVLEFGCGTGTTALKLAPSVESLLATDISSEMIAIAREKAHSEGIGNVTFEVAAPESADWPAESFDAVLGFNVLHLLEDSGQALGTIRHALKPGGLLLTKTPCLKDMNPVFRVVVPLMQMVGKAPHVDFLSAAEVEKLLERAGFEVIECAYHASSGRDARPFIVGRRL</sequence>
<proteinExistence type="predicted"/>
<dbReference type="SUPFAM" id="SSF53335">
    <property type="entry name" value="S-adenosyl-L-methionine-dependent methyltransferases"/>
    <property type="match status" value="1"/>
</dbReference>
<dbReference type="GO" id="GO:0032259">
    <property type="term" value="P:methylation"/>
    <property type="evidence" value="ECO:0007669"/>
    <property type="project" value="UniProtKB-KW"/>
</dbReference>
<dbReference type="RefSeq" id="WP_317562046.1">
    <property type="nucleotide sequence ID" value="NZ_JAWLIP010000008.1"/>
</dbReference>
<name>A0ABU4ANZ4_9HYPH</name>
<reference evidence="1 2" key="1">
    <citation type="submission" date="2023-10" db="EMBL/GenBank/DDBJ databases">
        <authorList>
            <person name="Venkata Ramana C."/>
            <person name="Sasikala C."/>
            <person name="Dhurka M."/>
        </authorList>
    </citation>
    <scope>NUCLEOTIDE SEQUENCE [LARGE SCALE GENOMIC DNA]</scope>
    <source>
        <strain evidence="1 2">KCTC 32151</strain>
    </source>
</reference>
<keyword evidence="1" id="KW-0489">Methyltransferase</keyword>
<dbReference type="GO" id="GO:0008168">
    <property type="term" value="F:methyltransferase activity"/>
    <property type="evidence" value="ECO:0007669"/>
    <property type="project" value="UniProtKB-KW"/>
</dbReference>
<dbReference type="InterPro" id="IPR029063">
    <property type="entry name" value="SAM-dependent_MTases_sf"/>
</dbReference>
<dbReference type="PANTHER" id="PTHR43861">
    <property type="entry name" value="TRANS-ACONITATE 2-METHYLTRANSFERASE-RELATED"/>
    <property type="match status" value="1"/>
</dbReference>
<dbReference type="CDD" id="cd02440">
    <property type="entry name" value="AdoMet_MTases"/>
    <property type="match status" value="1"/>
</dbReference>
<evidence type="ECO:0000313" key="1">
    <source>
        <dbReference type="EMBL" id="MDV6227968.1"/>
    </source>
</evidence>